<dbReference type="InterPro" id="IPR013783">
    <property type="entry name" value="Ig-like_fold"/>
</dbReference>
<dbReference type="InterPro" id="IPR003344">
    <property type="entry name" value="Big_1_dom"/>
</dbReference>
<comment type="caution">
    <text evidence="5">The sequence shown here is derived from an EMBL/GenBank/DDBJ whole genome shotgun (WGS) entry which is preliminary data.</text>
</comment>
<accession>A0A3S2XWD0</accession>
<dbReference type="EMBL" id="SACM01000002">
    <property type="protein sequence ID" value="RVT86338.1"/>
    <property type="molecule type" value="Genomic_DNA"/>
</dbReference>
<name>A0A3S2XWD0_9BURK</name>
<dbReference type="RefSeq" id="WP_127682834.1">
    <property type="nucleotide sequence ID" value="NZ_SACM01000002.1"/>
</dbReference>
<evidence type="ECO:0000256" key="2">
    <source>
        <dbReference type="SAM" id="MobiDB-lite"/>
    </source>
</evidence>
<dbReference type="SUPFAM" id="SSF49373">
    <property type="entry name" value="Invasin/intimin cell-adhesion fragments"/>
    <property type="match status" value="2"/>
</dbReference>
<evidence type="ECO:0000313" key="5">
    <source>
        <dbReference type="EMBL" id="RVT86338.1"/>
    </source>
</evidence>
<feature type="domain" description="Big-1" evidence="4">
    <location>
        <begin position="53"/>
        <end position="147"/>
    </location>
</feature>
<evidence type="ECO:0000259" key="4">
    <source>
        <dbReference type="PROSITE" id="PS51127"/>
    </source>
</evidence>
<feature type="signal peptide" evidence="3">
    <location>
        <begin position="1"/>
        <end position="19"/>
    </location>
</feature>
<dbReference type="PROSITE" id="PS51127">
    <property type="entry name" value="BIG1"/>
    <property type="match status" value="1"/>
</dbReference>
<sequence>MDAVVVRRIAALVVSLSLAACGGGGGSAGDPVLGGGSPPSGGGGGGSSTPIASMTVTLSSTTVTVASPATVTVKVVNRAGTALPGQVVEFSTTLGLGKFSAPSALTDANGVATVQVSPATSSATGADTVTARTTVSGTEITAGTGFQLTATNVTLTSFTSDLGTSPLSAYGQTGLTVVLGNATAGNPVNVVLTSSCVTQGKATLTPAAVTTSTGRAVFTYRDNGCGALAGTDAIQASVTGTSLTASLSLSLTQPTVSSIAFVSSTPDTIYLKGSGYVENANVKFRVVDANGNGVPQQQVSFEPTTLAGGLLVDGSSAPASKVTDSNGEVIVRINSGTVPTPVRVRATLVGSNISTVSSNLSIAVGLPSQLNYSLSQGTINIEGYDYDGTANTYTIIASDRLGNPVPEGTSMNFVAEGGQIQAVRQSTVANGLSTTTANFLSSEPRPLDGRVTIVSYALGEESFLDANGNNVYDAGEDYQDLGDIFVDRLFNFGGREKGTVYVSSRFDPLSGYSASEDQFISLGNSGSSACATPTSPLLDLRISIPVKPNSCNPGWGRAYVRRATETILSRSTPRLLFGTTGQVMSPGTLQAASLAACPSKVSLRTYYDGSDVPQTTDFYVAGTGGTFYNTGTQGSFSLIVADANPVAYNPMPAGTVVAVTATTGLAATVLGGSPVPSTPYPTGLGVSYKFDDTTQAGAITFTTTTPKGVVVSSGTISLVRDAASGTVVACP</sequence>
<feature type="region of interest" description="Disordered" evidence="2">
    <location>
        <begin position="31"/>
        <end position="52"/>
    </location>
</feature>
<dbReference type="AlphaFoldDB" id="A0A3S2XWD0"/>
<reference evidence="5 6" key="1">
    <citation type="submission" date="2019-01" db="EMBL/GenBank/DDBJ databases">
        <authorList>
            <person name="Chen W.-M."/>
        </authorList>
    </citation>
    <scope>NUCLEOTIDE SEQUENCE [LARGE SCALE GENOMIC DNA]</scope>
    <source>
        <strain evidence="5 6">CCP-18</strain>
    </source>
</reference>
<dbReference type="PROSITE" id="PS51257">
    <property type="entry name" value="PROKAR_LIPOPROTEIN"/>
    <property type="match status" value="1"/>
</dbReference>
<keyword evidence="6" id="KW-1185">Reference proteome</keyword>
<protein>
    <recommendedName>
        <fullName evidence="4">Big-1 domain-containing protein</fullName>
    </recommendedName>
</protein>
<feature type="chain" id="PRO_5018691710" description="Big-1 domain-containing protein" evidence="3">
    <location>
        <begin position="20"/>
        <end position="731"/>
    </location>
</feature>
<organism evidence="5 6">
    <name type="scientific">Inhella crocodyli</name>
    <dbReference type="NCBI Taxonomy" id="2499851"/>
    <lineage>
        <taxon>Bacteria</taxon>
        <taxon>Pseudomonadati</taxon>
        <taxon>Pseudomonadota</taxon>
        <taxon>Betaproteobacteria</taxon>
        <taxon>Burkholderiales</taxon>
        <taxon>Sphaerotilaceae</taxon>
        <taxon>Inhella</taxon>
    </lineage>
</organism>
<dbReference type="InterPro" id="IPR008964">
    <property type="entry name" value="Invasin/intimin_cell_adhesion"/>
</dbReference>
<feature type="compositionally biased region" description="Gly residues" evidence="2">
    <location>
        <begin position="31"/>
        <end position="47"/>
    </location>
</feature>
<keyword evidence="3" id="KW-0732">Signal</keyword>
<proteinExistence type="inferred from homology"/>
<dbReference type="Gene3D" id="2.60.40.10">
    <property type="entry name" value="Immunoglobulins"/>
    <property type="match status" value="2"/>
</dbReference>
<evidence type="ECO:0000256" key="1">
    <source>
        <dbReference type="ARBA" id="ARBA00010116"/>
    </source>
</evidence>
<dbReference type="Proteomes" id="UP000288587">
    <property type="component" value="Unassembled WGS sequence"/>
</dbReference>
<dbReference type="SMART" id="SM00634">
    <property type="entry name" value="BID_1"/>
    <property type="match status" value="2"/>
</dbReference>
<gene>
    <name evidence="5" type="ORF">EOD73_09935</name>
</gene>
<evidence type="ECO:0000313" key="6">
    <source>
        <dbReference type="Proteomes" id="UP000288587"/>
    </source>
</evidence>
<comment type="similarity">
    <text evidence="1">Belongs to the intimin/invasin family.</text>
</comment>
<evidence type="ECO:0000256" key="3">
    <source>
        <dbReference type="SAM" id="SignalP"/>
    </source>
</evidence>
<dbReference type="OrthoDB" id="5522233at2"/>